<feature type="domain" description="Ubiquitin-like" evidence="1">
    <location>
        <begin position="52"/>
        <end position="120"/>
    </location>
</feature>
<dbReference type="GO" id="GO:0006511">
    <property type="term" value="P:ubiquitin-dependent protein catabolic process"/>
    <property type="evidence" value="ECO:0007669"/>
    <property type="project" value="TreeGrafter"/>
</dbReference>
<dbReference type="PANTHER" id="PTHR10677">
    <property type="entry name" value="UBIQUILIN"/>
    <property type="match status" value="1"/>
</dbReference>
<name>A0A812MZZ7_9DINO</name>
<accession>A0A812MZZ7</accession>
<dbReference type="CDD" id="cd17039">
    <property type="entry name" value="Ubl_ubiquitin_like"/>
    <property type="match status" value="3"/>
</dbReference>
<dbReference type="AlphaFoldDB" id="A0A812MZZ7"/>
<feature type="domain" description="Ubiquitin-like" evidence="1">
    <location>
        <begin position="125"/>
        <end position="196"/>
    </location>
</feature>
<dbReference type="OrthoDB" id="418432at2759"/>
<gene>
    <name evidence="2" type="primary">Ubc</name>
    <name evidence="2" type="ORF">SNEC2469_LOCUS7241</name>
</gene>
<proteinExistence type="predicted"/>
<evidence type="ECO:0000259" key="1">
    <source>
        <dbReference type="PROSITE" id="PS50053"/>
    </source>
</evidence>
<comment type="caution">
    <text evidence="2">The sequence shown here is derived from an EMBL/GenBank/DDBJ whole genome shotgun (WGS) entry which is preliminary data.</text>
</comment>
<organism evidence="2 3">
    <name type="scientific">Symbiodinium necroappetens</name>
    <dbReference type="NCBI Taxonomy" id="1628268"/>
    <lineage>
        <taxon>Eukaryota</taxon>
        <taxon>Sar</taxon>
        <taxon>Alveolata</taxon>
        <taxon>Dinophyceae</taxon>
        <taxon>Suessiales</taxon>
        <taxon>Symbiodiniaceae</taxon>
        <taxon>Symbiodinium</taxon>
    </lineage>
</organism>
<keyword evidence="3" id="KW-1185">Reference proteome</keyword>
<dbReference type="SMART" id="SM00213">
    <property type="entry name" value="UBQ"/>
    <property type="match status" value="3"/>
</dbReference>
<dbReference type="InterPro" id="IPR000626">
    <property type="entry name" value="Ubiquitin-like_dom"/>
</dbReference>
<reference evidence="2" key="1">
    <citation type="submission" date="2021-02" db="EMBL/GenBank/DDBJ databases">
        <authorList>
            <person name="Dougan E. K."/>
            <person name="Rhodes N."/>
            <person name="Thang M."/>
            <person name="Chan C."/>
        </authorList>
    </citation>
    <scope>NUCLEOTIDE SEQUENCE</scope>
</reference>
<sequence>MPTSHAARKKFRSCGSIQTEPTRLLDWAEEDAKLSVLQVTDQPSLLFMCNGISGERVPLRLVLALRVAAVKQVAEGIFGIPAEEMTLSYKGRILGNRQTLLDGGVEARQCIHVTIASGVGHARLLDILIDATRSGIAEPFVIQLKPCDLVIHAKTKIAELTGLRLDSQRLTLSGHTLANERRLSDCGIRENSILQVTCTNGAASAPNPSVAVSGCRAPRAQLDASAKKHRCQGESLFLTILQTWPPQRKQRLWLQKARTIGQLKEGLKDFFQVSPEQQILFHSGRRLQNQHTLEFYNLEGGECIQLMVQGGPRVAAGPVALRAESPTFVTLPLPPQPSSVRKLPEWFPRLLHPPGTQDVEVEVQHPELSEGPRGPRSDIIGEPGHEQNLTVKPEFCAADAEEAMPMEEPCPTFPQSVDRGDALGELVLQASVALLSHAMGQSGKLEDCERKTLDAAADRQV</sequence>
<dbReference type="GO" id="GO:0031593">
    <property type="term" value="F:polyubiquitin modification-dependent protein binding"/>
    <property type="evidence" value="ECO:0007669"/>
    <property type="project" value="TreeGrafter"/>
</dbReference>
<dbReference type="SUPFAM" id="SSF54236">
    <property type="entry name" value="Ubiquitin-like"/>
    <property type="match status" value="3"/>
</dbReference>
<dbReference type="InterPro" id="IPR015496">
    <property type="entry name" value="Ubiquilin"/>
</dbReference>
<dbReference type="PROSITE" id="PS50053">
    <property type="entry name" value="UBIQUITIN_2"/>
    <property type="match status" value="3"/>
</dbReference>
<dbReference type="Gene3D" id="3.10.20.90">
    <property type="entry name" value="Phosphatidylinositol 3-kinase Catalytic Subunit, Chain A, domain 1"/>
    <property type="match status" value="3"/>
</dbReference>
<dbReference type="InterPro" id="IPR029071">
    <property type="entry name" value="Ubiquitin-like_domsf"/>
</dbReference>
<dbReference type="Pfam" id="PF00240">
    <property type="entry name" value="ubiquitin"/>
    <property type="match status" value="3"/>
</dbReference>
<dbReference type="EMBL" id="CAJNJA010012363">
    <property type="protein sequence ID" value="CAE7294982.1"/>
    <property type="molecule type" value="Genomic_DNA"/>
</dbReference>
<feature type="domain" description="Ubiquitin-like" evidence="1">
    <location>
        <begin position="234"/>
        <end position="309"/>
    </location>
</feature>
<evidence type="ECO:0000313" key="3">
    <source>
        <dbReference type="Proteomes" id="UP000601435"/>
    </source>
</evidence>
<dbReference type="Proteomes" id="UP000601435">
    <property type="component" value="Unassembled WGS sequence"/>
</dbReference>
<dbReference type="PANTHER" id="PTHR10677:SF3">
    <property type="entry name" value="FI07626P-RELATED"/>
    <property type="match status" value="1"/>
</dbReference>
<protein>
    <submittedName>
        <fullName evidence="2">Ubc protein</fullName>
    </submittedName>
</protein>
<evidence type="ECO:0000313" key="2">
    <source>
        <dbReference type="EMBL" id="CAE7294982.1"/>
    </source>
</evidence>
<dbReference type="GO" id="GO:0005829">
    <property type="term" value="C:cytosol"/>
    <property type="evidence" value="ECO:0007669"/>
    <property type="project" value="TreeGrafter"/>
</dbReference>